<evidence type="ECO:0000256" key="5">
    <source>
        <dbReference type="ARBA" id="ARBA00023136"/>
    </source>
</evidence>
<evidence type="ECO:0000256" key="1">
    <source>
        <dbReference type="ARBA" id="ARBA00004167"/>
    </source>
</evidence>
<dbReference type="STRING" id="180163.SAMN02745174_00830"/>
<evidence type="ECO:0000256" key="2">
    <source>
        <dbReference type="ARBA" id="ARBA00008854"/>
    </source>
</evidence>
<evidence type="ECO:0000256" key="4">
    <source>
        <dbReference type="ARBA" id="ARBA00022989"/>
    </source>
</evidence>
<dbReference type="GO" id="GO:0016020">
    <property type="term" value="C:membrane"/>
    <property type="evidence" value="ECO:0007669"/>
    <property type="project" value="UniProtKB-SubCell"/>
</dbReference>
<comment type="similarity">
    <text evidence="2">Belongs to the LemA family.</text>
</comment>
<keyword evidence="3 6" id="KW-0812">Transmembrane</keyword>
<evidence type="ECO:0000256" key="3">
    <source>
        <dbReference type="ARBA" id="ARBA00022692"/>
    </source>
</evidence>
<proteinExistence type="inferred from homology"/>
<evidence type="ECO:0000313" key="7">
    <source>
        <dbReference type="EMBL" id="SJZ53439.1"/>
    </source>
</evidence>
<dbReference type="Proteomes" id="UP000191153">
    <property type="component" value="Unassembled WGS sequence"/>
</dbReference>
<dbReference type="Gene3D" id="1.20.1440.20">
    <property type="entry name" value="LemA-like domain"/>
    <property type="match status" value="1"/>
</dbReference>
<dbReference type="RefSeq" id="WP_078693363.1">
    <property type="nucleotide sequence ID" value="NZ_FUWX01000006.1"/>
</dbReference>
<dbReference type="PANTHER" id="PTHR34478:SF1">
    <property type="entry name" value="PROTEIN LEMA"/>
    <property type="match status" value="1"/>
</dbReference>
<dbReference type="OrthoDB" id="9804152at2"/>
<protein>
    <submittedName>
        <fullName evidence="7">LemA protein</fullName>
    </submittedName>
</protein>
<evidence type="ECO:0000313" key="8">
    <source>
        <dbReference type="Proteomes" id="UP000191153"/>
    </source>
</evidence>
<keyword evidence="8" id="KW-1185">Reference proteome</keyword>
<dbReference type="AlphaFoldDB" id="A0A1T4LFA1"/>
<dbReference type="InterPro" id="IPR007156">
    <property type="entry name" value="MamQ_LemA"/>
</dbReference>
<dbReference type="SUPFAM" id="SSF140478">
    <property type="entry name" value="LemA-like"/>
    <property type="match status" value="1"/>
</dbReference>
<feature type="transmembrane region" description="Helical" evidence="6">
    <location>
        <begin position="6"/>
        <end position="25"/>
    </location>
</feature>
<dbReference type="PANTHER" id="PTHR34478">
    <property type="entry name" value="PROTEIN LEMA"/>
    <property type="match status" value="1"/>
</dbReference>
<name>A0A1T4LFA1_9FUSO</name>
<dbReference type="InterPro" id="IPR023353">
    <property type="entry name" value="LemA-like_dom_sf"/>
</dbReference>
<organism evidence="7 8">
    <name type="scientific">Cetobacterium ceti</name>
    <dbReference type="NCBI Taxonomy" id="180163"/>
    <lineage>
        <taxon>Bacteria</taxon>
        <taxon>Fusobacteriati</taxon>
        <taxon>Fusobacteriota</taxon>
        <taxon>Fusobacteriia</taxon>
        <taxon>Fusobacteriales</taxon>
        <taxon>Fusobacteriaceae</taxon>
        <taxon>Cetobacterium</taxon>
    </lineage>
</organism>
<dbReference type="EMBL" id="FUWX01000006">
    <property type="protein sequence ID" value="SJZ53439.1"/>
    <property type="molecule type" value="Genomic_DNA"/>
</dbReference>
<comment type="subcellular location">
    <subcellularLocation>
        <location evidence="1">Membrane</location>
        <topology evidence="1">Single-pass membrane protein</topology>
    </subcellularLocation>
</comment>
<gene>
    <name evidence="7" type="ORF">SAMN02745174_00830</name>
</gene>
<keyword evidence="5 6" id="KW-0472">Membrane</keyword>
<accession>A0A1T4LFA1</accession>
<evidence type="ECO:0000256" key="6">
    <source>
        <dbReference type="SAM" id="Phobius"/>
    </source>
</evidence>
<reference evidence="7 8" key="1">
    <citation type="submission" date="2017-02" db="EMBL/GenBank/DDBJ databases">
        <authorList>
            <person name="Peterson S.W."/>
        </authorList>
    </citation>
    <scope>NUCLEOTIDE SEQUENCE [LARGE SCALE GENOMIC DNA]</scope>
    <source>
        <strain evidence="7 8">ATCC 700028</strain>
    </source>
</reference>
<keyword evidence="4 6" id="KW-1133">Transmembrane helix</keyword>
<sequence length="184" mass="21264">MIIGIIILLLIILLVFFIIGIYNKLVRERNLVEESFSTIDAYLKKRYDLIPNLVETVKGYKDYEGSTLEKVIEARNRYSTASTIEDKVANENIISGALNKLFSLTEAYPELKANENFMKLQGELTSIEDDILQARKYYNGSVRIYNTSCETFPNVLVARNFAFNKYPFFKIENEVEKENVKVSF</sequence>
<dbReference type="Pfam" id="PF04011">
    <property type="entry name" value="LemA"/>
    <property type="match status" value="1"/>
</dbReference>